<dbReference type="Proteomes" id="UP001317742">
    <property type="component" value="Chromosome"/>
</dbReference>
<dbReference type="SUPFAM" id="SSF48498">
    <property type="entry name" value="Tetracyclin repressor-like, C-terminal domain"/>
    <property type="match status" value="1"/>
</dbReference>
<feature type="domain" description="HTH tetR-type" evidence="5">
    <location>
        <begin position="12"/>
        <end position="72"/>
    </location>
</feature>
<dbReference type="PROSITE" id="PS50977">
    <property type="entry name" value="HTH_TETR_2"/>
    <property type="match status" value="1"/>
</dbReference>
<evidence type="ECO:0000256" key="1">
    <source>
        <dbReference type="ARBA" id="ARBA00023015"/>
    </source>
</evidence>
<dbReference type="InterPro" id="IPR001647">
    <property type="entry name" value="HTH_TetR"/>
</dbReference>
<dbReference type="SUPFAM" id="SSF46689">
    <property type="entry name" value="Homeodomain-like"/>
    <property type="match status" value="1"/>
</dbReference>
<evidence type="ECO:0000256" key="3">
    <source>
        <dbReference type="ARBA" id="ARBA00023163"/>
    </source>
</evidence>
<evidence type="ECO:0000256" key="4">
    <source>
        <dbReference type="PROSITE-ProRule" id="PRU00335"/>
    </source>
</evidence>
<dbReference type="PANTHER" id="PTHR30055:SF212">
    <property type="entry name" value="TETR-FAMILY FAMILY TRANSCRIPTIONAL REGULATOR"/>
    <property type="match status" value="1"/>
</dbReference>
<name>A0ABM8B2A4_9BACT</name>
<dbReference type="InterPro" id="IPR050109">
    <property type="entry name" value="HTH-type_TetR-like_transc_reg"/>
</dbReference>
<keyword evidence="7" id="KW-1185">Reference proteome</keyword>
<dbReference type="PRINTS" id="PR00455">
    <property type="entry name" value="HTHTETR"/>
</dbReference>
<evidence type="ECO:0000313" key="6">
    <source>
        <dbReference type="EMBL" id="BDQ37939.1"/>
    </source>
</evidence>
<accession>A0ABM8B2A4</accession>
<dbReference type="InterPro" id="IPR009057">
    <property type="entry name" value="Homeodomain-like_sf"/>
</dbReference>
<keyword evidence="2 4" id="KW-0238">DNA-binding</keyword>
<evidence type="ECO:0000259" key="5">
    <source>
        <dbReference type="PROSITE" id="PS50977"/>
    </source>
</evidence>
<organism evidence="6 7">
    <name type="scientific">Pseudodesulfovibrio nedwellii</name>
    <dbReference type="NCBI Taxonomy" id="2973072"/>
    <lineage>
        <taxon>Bacteria</taxon>
        <taxon>Pseudomonadati</taxon>
        <taxon>Thermodesulfobacteriota</taxon>
        <taxon>Desulfovibrionia</taxon>
        <taxon>Desulfovibrionales</taxon>
        <taxon>Desulfovibrionaceae</taxon>
    </lineage>
</organism>
<keyword evidence="1" id="KW-0805">Transcription regulation</keyword>
<sequence length="205" mass="23814">MSTKNRRERERDKMRRRILDAAKDLFVKEGFENVSMRRIAGVIEYSPGAIYRYFKNKREILSVLREEGFARYVERQHEGMKRYPDPMDRMRSGGKSYIQFALSEPEYYHLMFSTNCDQVDLDGEWAASSMHSYTHFRNTAQECIDTGYFGTVDVDTLVFALWSGVHGLAHLVSTGQVDVLHDGVDMDMLVDSILDFWMRPGKKDG</sequence>
<gene>
    <name evidence="6" type="ORF">SYK_22990</name>
</gene>
<keyword evidence="3" id="KW-0804">Transcription</keyword>
<dbReference type="Gene3D" id="1.10.357.10">
    <property type="entry name" value="Tetracycline Repressor, domain 2"/>
    <property type="match status" value="1"/>
</dbReference>
<evidence type="ECO:0000313" key="7">
    <source>
        <dbReference type="Proteomes" id="UP001317742"/>
    </source>
</evidence>
<reference evidence="6 7" key="1">
    <citation type="submission" date="2022-08" db="EMBL/GenBank/DDBJ databases">
        <title>Genome Sequence of the sulphate-reducing bacterium, Pseudodesulfovibrio sp. SYK.</title>
        <authorList>
            <person name="Kondo R."/>
            <person name="Kataoka T."/>
        </authorList>
    </citation>
    <scope>NUCLEOTIDE SEQUENCE [LARGE SCALE GENOMIC DNA]</scope>
    <source>
        <strain evidence="6 7">SYK</strain>
    </source>
</reference>
<dbReference type="RefSeq" id="WP_281760450.1">
    <property type="nucleotide sequence ID" value="NZ_AP026709.1"/>
</dbReference>
<dbReference type="Pfam" id="PF00440">
    <property type="entry name" value="TetR_N"/>
    <property type="match status" value="1"/>
</dbReference>
<proteinExistence type="predicted"/>
<dbReference type="InterPro" id="IPR036271">
    <property type="entry name" value="Tet_transcr_reg_TetR-rel_C_sf"/>
</dbReference>
<evidence type="ECO:0000256" key="2">
    <source>
        <dbReference type="ARBA" id="ARBA00023125"/>
    </source>
</evidence>
<dbReference type="EMBL" id="AP026709">
    <property type="protein sequence ID" value="BDQ37939.1"/>
    <property type="molecule type" value="Genomic_DNA"/>
</dbReference>
<dbReference type="InterPro" id="IPR025996">
    <property type="entry name" value="MT1864/Rv1816-like_C"/>
</dbReference>
<feature type="DNA-binding region" description="H-T-H motif" evidence="4">
    <location>
        <begin position="35"/>
        <end position="54"/>
    </location>
</feature>
<protein>
    <submittedName>
        <fullName evidence="6">TetR family transcriptional regulator</fullName>
    </submittedName>
</protein>
<dbReference type="Pfam" id="PF13305">
    <property type="entry name" value="TetR_C_33"/>
    <property type="match status" value="1"/>
</dbReference>
<dbReference type="PANTHER" id="PTHR30055">
    <property type="entry name" value="HTH-TYPE TRANSCRIPTIONAL REGULATOR RUTR"/>
    <property type="match status" value="1"/>
</dbReference>